<proteinExistence type="predicted"/>
<accession>A0ACC3S7Q8</accession>
<sequence>MGWLWTSSSNNTSEAPPTTQEPIQSLQPATASPSTTPPRALTRDEQADREFQALVASFDADTKSTQPSQPSAPTNHHRQDLPPPPAVSTETPADTTELDISPDALIPRTMSCRQAFDSAFYCQSLGGKFNDIYRYGELKSCSEHWNAFWFCMRTRTLGDGEKERQIREYYENRDDKRKREWGSSEDVWDIRMSPIQNAFSKNPDDLPAVVEGDGAVVKQGRGGE</sequence>
<keyword evidence="2" id="KW-1185">Reference proteome</keyword>
<organism evidence="1 2">
    <name type="scientific">Zalaria obscura</name>
    <dbReference type="NCBI Taxonomy" id="2024903"/>
    <lineage>
        <taxon>Eukaryota</taxon>
        <taxon>Fungi</taxon>
        <taxon>Dikarya</taxon>
        <taxon>Ascomycota</taxon>
        <taxon>Pezizomycotina</taxon>
        <taxon>Dothideomycetes</taxon>
        <taxon>Dothideomycetidae</taxon>
        <taxon>Dothideales</taxon>
        <taxon>Zalariaceae</taxon>
        <taxon>Zalaria</taxon>
    </lineage>
</organism>
<comment type="caution">
    <text evidence="1">The sequence shown here is derived from an EMBL/GenBank/DDBJ whole genome shotgun (WGS) entry which is preliminary data.</text>
</comment>
<evidence type="ECO:0000313" key="2">
    <source>
        <dbReference type="Proteomes" id="UP001320706"/>
    </source>
</evidence>
<dbReference type="EMBL" id="JAMKPW020000038">
    <property type="protein sequence ID" value="KAK8200710.1"/>
    <property type="molecule type" value="Genomic_DNA"/>
</dbReference>
<protein>
    <submittedName>
        <fullName evidence="1">Uncharacterized protein</fullName>
    </submittedName>
</protein>
<reference evidence="1" key="1">
    <citation type="submission" date="2024-02" db="EMBL/GenBank/DDBJ databases">
        <title>Metagenome Assembled Genome of Zalaria obscura JY119.</title>
        <authorList>
            <person name="Vighnesh L."/>
            <person name="Jagadeeshwari U."/>
            <person name="Venkata Ramana C."/>
            <person name="Sasikala C."/>
        </authorList>
    </citation>
    <scope>NUCLEOTIDE SEQUENCE</scope>
    <source>
        <strain evidence="1">JY119</strain>
    </source>
</reference>
<gene>
    <name evidence="1" type="ORF">M8818_006025</name>
</gene>
<name>A0ACC3S7Q8_9PEZI</name>
<evidence type="ECO:0000313" key="1">
    <source>
        <dbReference type="EMBL" id="KAK8200710.1"/>
    </source>
</evidence>
<dbReference type="Proteomes" id="UP001320706">
    <property type="component" value="Unassembled WGS sequence"/>
</dbReference>